<organism evidence="6 7">
    <name type="scientific">Tetranychus urticae</name>
    <name type="common">Two-spotted spider mite</name>
    <dbReference type="NCBI Taxonomy" id="32264"/>
    <lineage>
        <taxon>Eukaryota</taxon>
        <taxon>Metazoa</taxon>
        <taxon>Ecdysozoa</taxon>
        <taxon>Arthropoda</taxon>
        <taxon>Chelicerata</taxon>
        <taxon>Arachnida</taxon>
        <taxon>Acari</taxon>
        <taxon>Acariformes</taxon>
        <taxon>Trombidiformes</taxon>
        <taxon>Prostigmata</taxon>
        <taxon>Eleutherengona</taxon>
        <taxon>Raphignathae</taxon>
        <taxon>Tetranychoidea</taxon>
        <taxon>Tetranychidae</taxon>
        <taxon>Tetranychus</taxon>
    </lineage>
</organism>
<keyword evidence="3 5" id="KW-1133">Transmembrane helix</keyword>
<feature type="transmembrane region" description="Helical" evidence="5">
    <location>
        <begin position="49"/>
        <end position="71"/>
    </location>
</feature>
<dbReference type="AlphaFoldDB" id="T1JX08"/>
<keyword evidence="7" id="KW-1185">Reference proteome</keyword>
<dbReference type="PANTHER" id="PTHR21284:SF12">
    <property type="entry name" value="EG:80H7.2 PROTEIN"/>
    <property type="match status" value="1"/>
</dbReference>
<name>T1JX08_TETUR</name>
<dbReference type="Pfam" id="PF13903">
    <property type="entry name" value="Claudin_2"/>
    <property type="match status" value="1"/>
</dbReference>
<dbReference type="GO" id="GO:0005918">
    <property type="term" value="C:septate junction"/>
    <property type="evidence" value="ECO:0007669"/>
    <property type="project" value="TreeGrafter"/>
</dbReference>
<dbReference type="PANTHER" id="PTHR21284">
    <property type="entry name" value="EG:80H7.2 PROTEIN"/>
    <property type="match status" value="1"/>
</dbReference>
<reference evidence="7" key="1">
    <citation type="submission" date="2011-08" db="EMBL/GenBank/DDBJ databases">
        <authorList>
            <person name="Rombauts S."/>
        </authorList>
    </citation>
    <scope>NUCLEOTIDE SEQUENCE</scope>
    <source>
        <strain evidence="7">London</strain>
    </source>
</reference>
<feature type="transmembrane region" description="Helical" evidence="5">
    <location>
        <begin position="127"/>
        <end position="149"/>
    </location>
</feature>
<evidence type="ECO:0000256" key="5">
    <source>
        <dbReference type="SAM" id="Phobius"/>
    </source>
</evidence>
<evidence type="ECO:0000313" key="6">
    <source>
        <dbReference type="EnsemblMetazoa" id="tetur02g10220.1"/>
    </source>
</evidence>
<evidence type="ECO:0000313" key="7">
    <source>
        <dbReference type="Proteomes" id="UP000015104"/>
    </source>
</evidence>
<dbReference type="Gene3D" id="1.20.140.150">
    <property type="match status" value="1"/>
</dbReference>
<dbReference type="GO" id="GO:0019991">
    <property type="term" value="P:septate junction assembly"/>
    <property type="evidence" value="ECO:0007669"/>
    <property type="project" value="TreeGrafter"/>
</dbReference>
<feature type="transmembrane region" description="Helical" evidence="5">
    <location>
        <begin position="161"/>
        <end position="186"/>
    </location>
</feature>
<dbReference type="eggNOG" id="ENOG502QPUD">
    <property type="taxonomic scope" value="Eukaryota"/>
</dbReference>
<dbReference type="EMBL" id="CAEY01000822">
    <property type="status" value="NOT_ANNOTATED_CDS"/>
    <property type="molecule type" value="Genomic_DNA"/>
</dbReference>
<keyword evidence="4 5" id="KW-0472">Membrane</keyword>
<dbReference type="HOGENOM" id="CLU_086785_1_0_1"/>
<proteinExistence type="predicted"/>
<keyword evidence="2 5" id="KW-0812">Transmembrane</keyword>
<reference evidence="6" key="2">
    <citation type="submission" date="2015-06" db="UniProtKB">
        <authorList>
            <consortium name="EnsemblMetazoa"/>
        </authorList>
    </citation>
    <scope>IDENTIFICATION</scope>
</reference>
<sequence length="280" mass="32290">MYFCGYLTSLGCCKQPVDENLTMASTLSGASTEKQSSRSKFYISRKYEVTSALCLISWISLIVSFSAPYWLSSYTKTYTSFIRLGLWDVCFNNYRHPPYQYDEKFDGCNWIYSAKYQNIREWLQPGWFIVVQAMLTIALIFTTLALMLISASLMYYLVRYHIVVTAVAAGLTAVSAVCILVGVSVFASYAFERSWLQYPNFNHLDWGYFLAVTTMVFLFIASGLLIKESWREYQRKRKMVNLVYSMRPRNGGSIEARPMMPIEELSVDRPSAYQPHFTQV</sequence>
<evidence type="ECO:0000256" key="4">
    <source>
        <dbReference type="ARBA" id="ARBA00023136"/>
    </source>
</evidence>
<evidence type="ECO:0000256" key="2">
    <source>
        <dbReference type="ARBA" id="ARBA00022692"/>
    </source>
</evidence>
<evidence type="ECO:0000256" key="3">
    <source>
        <dbReference type="ARBA" id="ARBA00022989"/>
    </source>
</evidence>
<evidence type="ECO:0000256" key="1">
    <source>
        <dbReference type="ARBA" id="ARBA00004141"/>
    </source>
</evidence>
<feature type="transmembrane region" description="Helical" evidence="5">
    <location>
        <begin position="206"/>
        <end position="226"/>
    </location>
</feature>
<dbReference type="STRING" id="32264.T1JX08"/>
<dbReference type="Proteomes" id="UP000015104">
    <property type="component" value="Unassembled WGS sequence"/>
</dbReference>
<dbReference type="EnsemblMetazoa" id="tetur02g10220.1">
    <property type="protein sequence ID" value="tetur02g10220.1"/>
    <property type="gene ID" value="tetur02g10220"/>
</dbReference>
<dbReference type="InterPro" id="IPR004031">
    <property type="entry name" value="PMP22/EMP/MP20/Claudin"/>
</dbReference>
<dbReference type="GO" id="GO:0016020">
    <property type="term" value="C:membrane"/>
    <property type="evidence" value="ECO:0007669"/>
    <property type="project" value="UniProtKB-SubCell"/>
</dbReference>
<comment type="subcellular location">
    <subcellularLocation>
        <location evidence="1">Membrane</location>
        <topology evidence="1">Multi-pass membrane protein</topology>
    </subcellularLocation>
</comment>
<dbReference type="GO" id="GO:0035151">
    <property type="term" value="P:regulation of tube size, open tracheal system"/>
    <property type="evidence" value="ECO:0007669"/>
    <property type="project" value="TreeGrafter"/>
</dbReference>
<accession>T1JX08</accession>
<protein>
    <submittedName>
        <fullName evidence="6">Uncharacterized protein</fullName>
    </submittedName>
</protein>